<feature type="region of interest" description="Disordered" evidence="9">
    <location>
        <begin position="147"/>
        <end position="184"/>
    </location>
</feature>
<feature type="transmembrane region" description="Helical" evidence="10">
    <location>
        <begin position="1105"/>
        <end position="1125"/>
    </location>
</feature>
<dbReference type="Pfam" id="PF00005">
    <property type="entry name" value="ABC_tran"/>
    <property type="match status" value="2"/>
</dbReference>
<feature type="domain" description="ABC transporter" evidence="11">
    <location>
        <begin position="1295"/>
        <end position="1540"/>
    </location>
</feature>
<dbReference type="GO" id="GO:0005524">
    <property type="term" value="F:ATP binding"/>
    <property type="evidence" value="ECO:0007669"/>
    <property type="project" value="UniProtKB-KW"/>
</dbReference>
<dbReference type="Pfam" id="PF00664">
    <property type="entry name" value="ABC_membrane"/>
    <property type="match status" value="2"/>
</dbReference>
<keyword evidence="7 10" id="KW-1133">Transmembrane helix</keyword>
<dbReference type="InterPro" id="IPR011527">
    <property type="entry name" value="ABC1_TM_dom"/>
</dbReference>
<accession>A0A921ZBN9</accession>
<evidence type="ECO:0000313" key="14">
    <source>
        <dbReference type="Proteomes" id="UP000791440"/>
    </source>
</evidence>
<dbReference type="InterPro" id="IPR003593">
    <property type="entry name" value="AAA+_ATPase"/>
</dbReference>
<feature type="transmembrane region" description="Helical" evidence="10">
    <location>
        <begin position="268"/>
        <end position="289"/>
    </location>
</feature>
<keyword evidence="4" id="KW-0677">Repeat</keyword>
<feature type="domain" description="ABC transmembrane type-1" evidence="12">
    <location>
        <begin position="285"/>
        <end position="567"/>
    </location>
</feature>
<dbReference type="Proteomes" id="UP000791440">
    <property type="component" value="Unassembled WGS sequence"/>
</dbReference>
<protein>
    <recommendedName>
        <fullName evidence="15">Multidrug resistance-associated protein lethal(2)03659</fullName>
    </recommendedName>
</protein>
<keyword evidence="2" id="KW-0813">Transport</keyword>
<gene>
    <name evidence="13" type="ORF">O3G_MSEX008773</name>
</gene>
<evidence type="ECO:0000256" key="9">
    <source>
        <dbReference type="SAM" id="MobiDB-lite"/>
    </source>
</evidence>
<dbReference type="InterPro" id="IPR044746">
    <property type="entry name" value="ABCC_6TM_D1"/>
</dbReference>
<comment type="subcellular location">
    <subcellularLocation>
        <location evidence="1">Membrane</location>
        <topology evidence="1">Multi-pass membrane protein</topology>
    </subcellularLocation>
</comment>
<dbReference type="PROSITE" id="PS00211">
    <property type="entry name" value="ABC_TRANSPORTER_1"/>
    <property type="match status" value="2"/>
</dbReference>
<evidence type="ECO:0000256" key="10">
    <source>
        <dbReference type="SAM" id="Phobius"/>
    </source>
</evidence>
<dbReference type="GO" id="GO:0016887">
    <property type="term" value="F:ATP hydrolysis activity"/>
    <property type="evidence" value="ECO:0007669"/>
    <property type="project" value="InterPro"/>
</dbReference>
<feature type="transmembrane region" description="Helical" evidence="10">
    <location>
        <begin position="520"/>
        <end position="544"/>
    </location>
</feature>
<feature type="transmembrane region" description="Helical" evidence="10">
    <location>
        <begin position="425"/>
        <end position="444"/>
    </location>
</feature>
<dbReference type="CDD" id="cd18579">
    <property type="entry name" value="ABC_6TM_ABCC_D1"/>
    <property type="match status" value="1"/>
</dbReference>
<evidence type="ECO:0000256" key="1">
    <source>
        <dbReference type="ARBA" id="ARBA00004141"/>
    </source>
</evidence>
<feature type="transmembrane region" description="Helical" evidence="10">
    <location>
        <begin position="1194"/>
        <end position="1214"/>
    </location>
</feature>
<dbReference type="PROSITE" id="PS50893">
    <property type="entry name" value="ABC_TRANSPORTER_2"/>
    <property type="match status" value="2"/>
</dbReference>
<evidence type="ECO:0000256" key="8">
    <source>
        <dbReference type="ARBA" id="ARBA00023136"/>
    </source>
</evidence>
<evidence type="ECO:0000313" key="13">
    <source>
        <dbReference type="EMBL" id="KAG6454570.1"/>
    </source>
</evidence>
<dbReference type="PROSITE" id="PS50929">
    <property type="entry name" value="ABC_TM1F"/>
    <property type="match status" value="2"/>
</dbReference>
<feature type="transmembrane region" description="Helical" evidence="10">
    <location>
        <begin position="1008"/>
        <end position="1030"/>
    </location>
</feature>
<dbReference type="PANTHER" id="PTHR24223">
    <property type="entry name" value="ATP-BINDING CASSETTE SUB-FAMILY C"/>
    <property type="match status" value="1"/>
</dbReference>
<organism evidence="13 14">
    <name type="scientific">Manduca sexta</name>
    <name type="common">Tobacco hawkmoth</name>
    <name type="synonym">Tobacco hornworm</name>
    <dbReference type="NCBI Taxonomy" id="7130"/>
    <lineage>
        <taxon>Eukaryota</taxon>
        <taxon>Metazoa</taxon>
        <taxon>Ecdysozoa</taxon>
        <taxon>Arthropoda</taxon>
        <taxon>Hexapoda</taxon>
        <taxon>Insecta</taxon>
        <taxon>Pterygota</taxon>
        <taxon>Neoptera</taxon>
        <taxon>Endopterygota</taxon>
        <taxon>Lepidoptera</taxon>
        <taxon>Glossata</taxon>
        <taxon>Ditrysia</taxon>
        <taxon>Bombycoidea</taxon>
        <taxon>Sphingidae</taxon>
        <taxon>Sphinginae</taxon>
        <taxon>Sphingini</taxon>
        <taxon>Manduca</taxon>
    </lineage>
</organism>
<feature type="transmembrane region" description="Helical" evidence="10">
    <location>
        <begin position="938"/>
        <end position="954"/>
    </location>
</feature>
<sequence length="1635" mass="184155">MGQLHWLLNSKSKMSIRNKIRIFTTCIRPIMTYASPAFAHVPPARLQRLQVLQNKFLRRALGAPWYVRNRNLHVDTDMPTIRHFMHMASRRYFDKVVNHPNPLVRLNSKYTPFDRAKWRRLRSVLSDPEDDITLAIRRKHELLKKLKHSTRPLLRPRRQGPRRVPRPPDPSDNSGPGADVNMLDSKTMDPGYFDIEREQNPREKANIFSKFCYWYTVPIFVKGRKGQLSISDLYRCTPGHRAAPRGDTIGRKWKQDLLKKDKGKNPSLLRAIISIYGAKFLIGNIIFAFCDSFIKLAIPMCLEGLINYFSPAHGGVPVTHAYLYALGVVGFMVMSASIMHPMLLWLLDTAMKIRVACCSLIYRKLLRLDLTVGGKASEGLAGHVVNLLTTDAQRFDMACLFMVDLVRTPIESTIIVYLMYRQIGVATLIGVAFLLSFIPLQGYLSKISSKLRRQTAIRTDNRIRLMNEVIQSIEAIKMYAWETAFARIIGEARKKEMNVIKKSSWLRAVMISCVKLNTKVAILLSIVSYISFGNALTAAKVFVIFSYYDILKYTLVDFLPLAITFTLEAYVSIKRMQEFLLLPEVDDDGVDLVTIDDKTPVMNGVFEKIGNGQQAYIKSESNLERMKPPVLIAMKDYSAHWKNAEDSGQIAALSDINFTVKPESLTTIVGTVGSGKSTLLQAILREISPSSGHLQVDGVVAYAAQDPWLFEASVRQNILFGQEMDLRRYKQVIKCCQLKSDLDILSHGDKTIVGERGASLSGGQRARISLARCVYQIADVYLLDDPLAAVDAKVAQAIYEECIRGFLRDKATVLVTHHVQYARHSDNVCVMRHGRIVAQGTYNELKNGVAEFEKLIEMGEKVEEEKMKQKAASYENQEAIEHSYKLRSQRSMSEASQLSFNLDLDNNLDPKYEGENQNKGSVDNSVYMAYIRSGGNKWSMAMLFALFMLAQIFYSSTDIWLKEWVDLEEANGAAIIEKTNSTPAAPPPVVIFEELPTNRFHLTREQCLYIYGGLIGVCIFFTWNKLVVFYNTCIKASITLHDTMFRGVTNAPMWFFHHNPSGRILNRFSKDMGQVDTLLPIALVDCLGFFLEVIAILVVVCLVNWWLILPTGVVAALLMLLRALFLATSRDLKRIEAIARSQSLNHLSATVNGLTTIRSTRHHQRTLAREFDKLQDLHSSSWTLVLNTNRAFGLWMDMICCMYLALVTFSFFVFASEDTFGGKVGLAITQVIGLVGMCQYGMRQTAEVENQMTSVERILEYKNLPAESPVDVDEAALKKHRPGLDFDKWPAKGEIVFQDVSLEYERPPKRDGEPPKIEEPVYAIRGVNFTIRPAEKVAVVGRTGAGKSSLINALFQLSRTSGSITVDGVCAGWAGLRRWRARLCALPQRPALFAATLRDNLDPEHAYSDAQIFAALDQVELRDMVSNMPAGLSTKVGDGGGSLSAGQRQLVCLARAALAGSNVLILDEATANVDTETDKHIQQTIRRRFANATVLTIAHRLNTVMDYDRVIVMDKGRVVESGHPYELLTQTNALQNKAELPPRRALLSKSQAPLAIPENFPFDPTSGERLDEQNETLLLSSNRIRTYSNRSESYEQEGVGIFKTLVEQTGRETAAMLYQMAEESYKRMQERKKNT</sequence>
<dbReference type="FunFam" id="1.20.1560.10:FF:000026">
    <property type="entry name" value="Multidrug resistance-associated protein lethal(2)03659"/>
    <property type="match status" value="1"/>
</dbReference>
<keyword evidence="8 10" id="KW-0472">Membrane</keyword>
<keyword evidence="3 10" id="KW-0812">Transmembrane</keyword>
<evidence type="ECO:0008006" key="15">
    <source>
        <dbReference type="Google" id="ProtNLM"/>
    </source>
</evidence>
<evidence type="ECO:0000259" key="12">
    <source>
        <dbReference type="PROSITE" id="PS50929"/>
    </source>
</evidence>
<dbReference type="EMBL" id="JH668470">
    <property type="protein sequence ID" value="KAG6454570.1"/>
    <property type="molecule type" value="Genomic_DNA"/>
</dbReference>
<evidence type="ECO:0000256" key="2">
    <source>
        <dbReference type="ARBA" id="ARBA00022448"/>
    </source>
</evidence>
<name>A0A921ZBN9_MANSE</name>
<dbReference type="FunFam" id="3.40.50.300:FF:000973">
    <property type="entry name" value="Multidrug resistance-associated protein 4"/>
    <property type="match status" value="1"/>
</dbReference>
<reference evidence="13" key="1">
    <citation type="journal article" date="2016" name="Insect Biochem. Mol. Biol.">
        <title>Multifaceted biological insights from a draft genome sequence of the tobacco hornworm moth, Manduca sexta.</title>
        <authorList>
            <person name="Kanost M.R."/>
            <person name="Arrese E.L."/>
            <person name="Cao X."/>
            <person name="Chen Y.R."/>
            <person name="Chellapilla S."/>
            <person name="Goldsmith M.R."/>
            <person name="Grosse-Wilde E."/>
            <person name="Heckel D.G."/>
            <person name="Herndon N."/>
            <person name="Jiang H."/>
            <person name="Papanicolaou A."/>
            <person name="Qu J."/>
            <person name="Soulages J.L."/>
            <person name="Vogel H."/>
            <person name="Walters J."/>
            <person name="Waterhouse R.M."/>
            <person name="Ahn S.J."/>
            <person name="Almeida F.C."/>
            <person name="An C."/>
            <person name="Aqrawi P."/>
            <person name="Bretschneider A."/>
            <person name="Bryant W.B."/>
            <person name="Bucks S."/>
            <person name="Chao H."/>
            <person name="Chevignon G."/>
            <person name="Christen J.M."/>
            <person name="Clarke D.F."/>
            <person name="Dittmer N.T."/>
            <person name="Ferguson L.C.F."/>
            <person name="Garavelou S."/>
            <person name="Gordon K.H.J."/>
            <person name="Gunaratna R.T."/>
            <person name="Han Y."/>
            <person name="Hauser F."/>
            <person name="He Y."/>
            <person name="Heidel-Fischer H."/>
            <person name="Hirsh A."/>
            <person name="Hu Y."/>
            <person name="Jiang H."/>
            <person name="Kalra D."/>
            <person name="Klinner C."/>
            <person name="Konig C."/>
            <person name="Kovar C."/>
            <person name="Kroll A.R."/>
            <person name="Kuwar S.S."/>
            <person name="Lee S.L."/>
            <person name="Lehman R."/>
            <person name="Li K."/>
            <person name="Li Z."/>
            <person name="Liang H."/>
            <person name="Lovelace S."/>
            <person name="Lu Z."/>
            <person name="Mansfield J.H."/>
            <person name="McCulloch K.J."/>
            <person name="Mathew T."/>
            <person name="Morton B."/>
            <person name="Muzny D.M."/>
            <person name="Neunemann D."/>
            <person name="Ongeri F."/>
            <person name="Pauchet Y."/>
            <person name="Pu L.L."/>
            <person name="Pyrousis I."/>
            <person name="Rao X.J."/>
            <person name="Redding A."/>
            <person name="Roesel C."/>
            <person name="Sanchez-Gracia A."/>
            <person name="Schaack S."/>
            <person name="Shukla A."/>
            <person name="Tetreau G."/>
            <person name="Wang Y."/>
            <person name="Xiong G.H."/>
            <person name="Traut W."/>
            <person name="Walsh T.K."/>
            <person name="Worley K.C."/>
            <person name="Wu D."/>
            <person name="Wu W."/>
            <person name="Wu Y.Q."/>
            <person name="Zhang X."/>
            <person name="Zou Z."/>
            <person name="Zucker H."/>
            <person name="Briscoe A.D."/>
            <person name="Burmester T."/>
            <person name="Clem R.J."/>
            <person name="Feyereisen R."/>
            <person name="Grimmelikhuijzen C.J.P."/>
            <person name="Hamodrakas S.J."/>
            <person name="Hansson B.S."/>
            <person name="Huguet E."/>
            <person name="Jermiin L.S."/>
            <person name="Lan Q."/>
            <person name="Lehman H.K."/>
            <person name="Lorenzen M."/>
            <person name="Merzendorfer H."/>
            <person name="Michalopoulos I."/>
            <person name="Morton D.B."/>
            <person name="Muthukrishnan S."/>
            <person name="Oakeshott J.G."/>
            <person name="Palmer W."/>
            <person name="Park Y."/>
            <person name="Passarelli A.L."/>
            <person name="Rozas J."/>
            <person name="Schwartz L.M."/>
            <person name="Smith W."/>
            <person name="Southgate A."/>
            <person name="Vilcinskas A."/>
            <person name="Vogt R."/>
            <person name="Wang P."/>
            <person name="Werren J."/>
            <person name="Yu X.Q."/>
            <person name="Zhou J.J."/>
            <person name="Brown S.J."/>
            <person name="Scherer S.E."/>
            <person name="Richards S."/>
            <person name="Blissard G.W."/>
        </authorList>
    </citation>
    <scope>NUCLEOTIDE SEQUENCE</scope>
</reference>
<feature type="transmembrane region" description="Helical" evidence="10">
    <location>
        <begin position="1077"/>
        <end position="1099"/>
    </location>
</feature>
<evidence type="ECO:0000256" key="7">
    <source>
        <dbReference type="ARBA" id="ARBA00022989"/>
    </source>
</evidence>
<proteinExistence type="predicted"/>
<dbReference type="FunFam" id="3.40.50.300:FF:000163">
    <property type="entry name" value="Multidrug resistance-associated protein member 4"/>
    <property type="match status" value="1"/>
</dbReference>
<reference evidence="13" key="2">
    <citation type="submission" date="2020-12" db="EMBL/GenBank/DDBJ databases">
        <authorList>
            <person name="Kanost M."/>
        </authorList>
    </citation>
    <scope>NUCLEOTIDE SEQUENCE</scope>
</reference>
<keyword evidence="14" id="KW-1185">Reference proteome</keyword>
<feature type="compositionally biased region" description="Basic residues" evidence="9">
    <location>
        <begin position="147"/>
        <end position="165"/>
    </location>
</feature>
<dbReference type="GO" id="GO:0140359">
    <property type="term" value="F:ABC-type transporter activity"/>
    <property type="evidence" value="ECO:0007669"/>
    <property type="project" value="InterPro"/>
</dbReference>
<feature type="transmembrane region" description="Helical" evidence="10">
    <location>
        <begin position="321"/>
        <end position="347"/>
    </location>
</feature>
<evidence type="ECO:0000259" key="11">
    <source>
        <dbReference type="PROSITE" id="PS50893"/>
    </source>
</evidence>
<keyword evidence="5" id="KW-0547">Nucleotide-binding</keyword>
<dbReference type="GO" id="GO:0016020">
    <property type="term" value="C:membrane"/>
    <property type="evidence" value="ECO:0007669"/>
    <property type="project" value="UniProtKB-SubCell"/>
</dbReference>
<dbReference type="SMART" id="SM00382">
    <property type="entry name" value="AAA"/>
    <property type="match status" value="2"/>
</dbReference>
<feature type="transmembrane region" description="Helical" evidence="10">
    <location>
        <begin position="550"/>
        <end position="571"/>
    </location>
</feature>
<feature type="domain" description="ABC transporter" evidence="11">
    <location>
        <begin position="632"/>
        <end position="858"/>
    </location>
</feature>
<evidence type="ECO:0000256" key="6">
    <source>
        <dbReference type="ARBA" id="ARBA00022840"/>
    </source>
</evidence>
<dbReference type="InterPro" id="IPR017871">
    <property type="entry name" value="ABC_transporter-like_CS"/>
</dbReference>
<evidence type="ECO:0000256" key="4">
    <source>
        <dbReference type="ARBA" id="ARBA00022737"/>
    </source>
</evidence>
<feature type="domain" description="ABC transmembrane type-1" evidence="12">
    <location>
        <begin position="941"/>
        <end position="1257"/>
    </location>
</feature>
<evidence type="ECO:0000256" key="5">
    <source>
        <dbReference type="ARBA" id="ARBA00022741"/>
    </source>
</evidence>
<dbReference type="InterPro" id="IPR003439">
    <property type="entry name" value="ABC_transporter-like_ATP-bd"/>
</dbReference>
<evidence type="ECO:0000256" key="3">
    <source>
        <dbReference type="ARBA" id="ARBA00022692"/>
    </source>
</evidence>
<dbReference type="CDD" id="cd03250">
    <property type="entry name" value="ABCC_MRP_domain1"/>
    <property type="match status" value="1"/>
</dbReference>
<comment type="caution">
    <text evidence="13">The sequence shown here is derived from an EMBL/GenBank/DDBJ whole genome shotgun (WGS) entry which is preliminary data.</text>
</comment>
<dbReference type="FunFam" id="1.20.1560.10:FF:000014">
    <property type="entry name" value="Multidrug resistance-associated protein member 4"/>
    <property type="match status" value="1"/>
</dbReference>
<dbReference type="PANTHER" id="PTHR24223:SF324">
    <property type="entry name" value="LD17001P"/>
    <property type="match status" value="1"/>
</dbReference>
<dbReference type="CDD" id="cd03244">
    <property type="entry name" value="ABCC_MRP_domain2"/>
    <property type="match status" value="1"/>
</dbReference>
<keyword evidence="6" id="KW-0067">ATP-binding</keyword>
<dbReference type="InterPro" id="IPR050173">
    <property type="entry name" value="ABC_transporter_C-like"/>
</dbReference>